<dbReference type="Proteomes" id="UP000249056">
    <property type="component" value="Unassembled WGS sequence"/>
</dbReference>
<sequence>MAHAQSNRPGTENQEILTGHVLRPNKAVSGLRILQLLIAIAILGLAGFVVTFIAYSGASLDLFVASATILIILYILLATHRFTTIYNYWAIACLDIFLVIFWLAAWITSAVQVRRFRFRYGYYGCGWYFCRRDLLALEERDDLDTGLVKRASTSYHTFRAVYIAAAVLAAIEFVLFVITFFFTLGKILKHHDEGGHSNAMPKRNAARDMEMQAPAHTGPTPGPNTARPVAHPGTGEPIVSSNPV</sequence>
<evidence type="ECO:0000259" key="7">
    <source>
        <dbReference type="Pfam" id="PF01284"/>
    </source>
</evidence>
<dbReference type="InterPro" id="IPR008253">
    <property type="entry name" value="Marvel"/>
</dbReference>
<gene>
    <name evidence="8" type="ORF">DID88_010234</name>
</gene>
<keyword evidence="4 6" id="KW-0472">Membrane</keyword>
<dbReference type="AlphaFoldDB" id="A0A395IRB8"/>
<comment type="subcellular location">
    <subcellularLocation>
        <location evidence="1">Membrane</location>
        <topology evidence="1">Multi-pass membrane protein</topology>
    </subcellularLocation>
</comment>
<dbReference type="Pfam" id="PF01284">
    <property type="entry name" value="MARVEL"/>
    <property type="match status" value="1"/>
</dbReference>
<feature type="transmembrane region" description="Helical" evidence="6">
    <location>
        <begin position="33"/>
        <end position="56"/>
    </location>
</feature>
<organism evidence="8 9">
    <name type="scientific">Monilinia fructigena</name>
    <dbReference type="NCBI Taxonomy" id="38457"/>
    <lineage>
        <taxon>Eukaryota</taxon>
        <taxon>Fungi</taxon>
        <taxon>Dikarya</taxon>
        <taxon>Ascomycota</taxon>
        <taxon>Pezizomycotina</taxon>
        <taxon>Leotiomycetes</taxon>
        <taxon>Helotiales</taxon>
        <taxon>Sclerotiniaceae</taxon>
        <taxon>Monilinia</taxon>
    </lineage>
</organism>
<proteinExistence type="predicted"/>
<keyword evidence="3 6" id="KW-1133">Transmembrane helix</keyword>
<evidence type="ECO:0000256" key="3">
    <source>
        <dbReference type="ARBA" id="ARBA00022989"/>
    </source>
</evidence>
<feature type="transmembrane region" description="Helical" evidence="6">
    <location>
        <begin position="62"/>
        <end position="79"/>
    </location>
</feature>
<feature type="domain" description="MARVEL" evidence="7">
    <location>
        <begin position="29"/>
        <end position="182"/>
    </location>
</feature>
<name>A0A395IRB8_9HELO</name>
<evidence type="ECO:0000256" key="5">
    <source>
        <dbReference type="SAM" id="MobiDB-lite"/>
    </source>
</evidence>
<evidence type="ECO:0000313" key="9">
    <source>
        <dbReference type="Proteomes" id="UP000249056"/>
    </source>
</evidence>
<feature type="transmembrane region" description="Helical" evidence="6">
    <location>
        <begin position="86"/>
        <end position="107"/>
    </location>
</feature>
<dbReference type="PANTHER" id="PTHR37451">
    <property type="entry name" value="MARVEL DOMAIN"/>
    <property type="match status" value="1"/>
</dbReference>
<evidence type="ECO:0000256" key="2">
    <source>
        <dbReference type="ARBA" id="ARBA00022692"/>
    </source>
</evidence>
<feature type="region of interest" description="Disordered" evidence="5">
    <location>
        <begin position="213"/>
        <end position="244"/>
    </location>
</feature>
<accession>A0A395IRB8</accession>
<reference evidence="8 9" key="1">
    <citation type="submission" date="2018-06" db="EMBL/GenBank/DDBJ databases">
        <title>Genome Sequence of the Brown Rot Fungal Pathogen Monilinia fructigena.</title>
        <authorList>
            <person name="Landi L."/>
            <person name="De Miccolis Angelini R.M."/>
            <person name="Pollastro S."/>
            <person name="Abate D."/>
            <person name="Faretra F."/>
            <person name="Romanazzi G."/>
        </authorList>
    </citation>
    <scope>NUCLEOTIDE SEQUENCE [LARGE SCALE GENOMIC DNA]</scope>
    <source>
        <strain evidence="8 9">Mfrg269</strain>
    </source>
</reference>
<keyword evidence="2 6" id="KW-0812">Transmembrane</keyword>
<evidence type="ECO:0000256" key="4">
    <source>
        <dbReference type="ARBA" id="ARBA00023136"/>
    </source>
</evidence>
<feature type="transmembrane region" description="Helical" evidence="6">
    <location>
        <begin position="160"/>
        <end position="182"/>
    </location>
</feature>
<dbReference type="PANTHER" id="PTHR37451:SF4">
    <property type="entry name" value="MARVEL DOMAIN-CONTAINING PROTEIN"/>
    <property type="match status" value="1"/>
</dbReference>
<dbReference type="GO" id="GO:0016020">
    <property type="term" value="C:membrane"/>
    <property type="evidence" value="ECO:0007669"/>
    <property type="project" value="UniProtKB-SubCell"/>
</dbReference>
<comment type="caution">
    <text evidence="8">The sequence shown here is derived from an EMBL/GenBank/DDBJ whole genome shotgun (WGS) entry which is preliminary data.</text>
</comment>
<evidence type="ECO:0000256" key="1">
    <source>
        <dbReference type="ARBA" id="ARBA00004141"/>
    </source>
</evidence>
<dbReference type="OrthoDB" id="5325022at2759"/>
<protein>
    <recommendedName>
        <fullName evidence="7">MARVEL domain-containing protein</fullName>
    </recommendedName>
</protein>
<keyword evidence="9" id="KW-1185">Reference proteome</keyword>
<evidence type="ECO:0000256" key="6">
    <source>
        <dbReference type="SAM" id="Phobius"/>
    </source>
</evidence>
<evidence type="ECO:0000313" key="8">
    <source>
        <dbReference type="EMBL" id="RAL60909.1"/>
    </source>
</evidence>
<dbReference type="EMBL" id="QKRW01000036">
    <property type="protein sequence ID" value="RAL60909.1"/>
    <property type="molecule type" value="Genomic_DNA"/>
</dbReference>